<keyword evidence="1" id="KW-0472">Membrane</keyword>
<dbReference type="RefSeq" id="WP_344964713.1">
    <property type="nucleotide sequence ID" value="NZ_BAABDS010000031.1"/>
</dbReference>
<organism evidence="2 3">
    <name type="scientific">Oceanisphaera sediminis</name>
    <dbReference type="NCBI Taxonomy" id="981381"/>
    <lineage>
        <taxon>Bacteria</taxon>
        <taxon>Pseudomonadati</taxon>
        <taxon>Pseudomonadota</taxon>
        <taxon>Gammaproteobacteria</taxon>
        <taxon>Aeromonadales</taxon>
        <taxon>Aeromonadaceae</taxon>
        <taxon>Oceanisphaera</taxon>
    </lineage>
</organism>
<evidence type="ECO:0000313" key="3">
    <source>
        <dbReference type="Proteomes" id="UP001501479"/>
    </source>
</evidence>
<feature type="transmembrane region" description="Helical" evidence="1">
    <location>
        <begin position="122"/>
        <end position="144"/>
    </location>
</feature>
<accession>A0ABP7E3J3</accession>
<comment type="caution">
    <text evidence="2">The sequence shown here is derived from an EMBL/GenBank/DDBJ whole genome shotgun (WGS) entry which is preliminary data.</text>
</comment>
<keyword evidence="1" id="KW-0812">Transmembrane</keyword>
<keyword evidence="1" id="KW-1133">Transmembrane helix</keyword>
<sequence length="389" mass="44107">MTVKQRQVFYIHGFDPRGAAHYHRLYRTQSAQQASVNGLDITVSRRQRRSAHCHHWQLSTSQTQTDYCYLGWDDIIRRHWARGWPAILGDLLCFLWAYVFSGRFISFARASGKQLLAGFYPALYLMLSLALSARAAITLCELFPWQKLPASAQIPLQAALILPTFCLLMQGCKRLGDKLAVFWLLRIYAFSAKWADKQIPQLNERTERFANHIVKAIQDPNNDEVVIIAHSVGTMMVVPTLARALSALPDGHAFANQRVVLITLGHCIPLVSFQPGAHDFRAALEQLGQDPRLLWLDYTAPTDGACFPLLDPLTSCGLTRAPHAGPRLLSPRFFTLYHPARYKTLRRAWYTMHFLYLMATDKPGPYDFFAFTAGPRPVARHIEENKAVS</sequence>
<evidence type="ECO:0000256" key="1">
    <source>
        <dbReference type="SAM" id="Phobius"/>
    </source>
</evidence>
<evidence type="ECO:0000313" key="2">
    <source>
        <dbReference type="EMBL" id="GAA3712649.1"/>
    </source>
</evidence>
<evidence type="ECO:0008006" key="4">
    <source>
        <dbReference type="Google" id="ProtNLM"/>
    </source>
</evidence>
<keyword evidence="3" id="KW-1185">Reference proteome</keyword>
<feature type="transmembrane region" description="Helical" evidence="1">
    <location>
        <begin position="83"/>
        <end position="101"/>
    </location>
</feature>
<gene>
    <name evidence="2" type="ORF">GCM10022421_19950</name>
</gene>
<name>A0ABP7E3J3_9GAMM</name>
<dbReference type="Proteomes" id="UP001501479">
    <property type="component" value="Unassembled WGS sequence"/>
</dbReference>
<reference evidence="3" key="1">
    <citation type="journal article" date="2019" name="Int. J. Syst. Evol. Microbiol.">
        <title>The Global Catalogue of Microorganisms (GCM) 10K type strain sequencing project: providing services to taxonomists for standard genome sequencing and annotation.</title>
        <authorList>
            <consortium name="The Broad Institute Genomics Platform"/>
            <consortium name="The Broad Institute Genome Sequencing Center for Infectious Disease"/>
            <person name="Wu L."/>
            <person name="Ma J."/>
        </authorList>
    </citation>
    <scope>NUCLEOTIDE SEQUENCE [LARGE SCALE GENOMIC DNA]</scope>
    <source>
        <strain evidence="3">JCM 17329</strain>
    </source>
</reference>
<dbReference type="EMBL" id="BAABDS010000031">
    <property type="protein sequence ID" value="GAA3712649.1"/>
    <property type="molecule type" value="Genomic_DNA"/>
</dbReference>
<proteinExistence type="predicted"/>
<protein>
    <recommendedName>
        <fullName evidence="4">Alpha/beta hydrolase</fullName>
    </recommendedName>
</protein>